<protein>
    <submittedName>
        <fullName evidence="3">MerR HTH family regulatory protein</fullName>
    </submittedName>
</protein>
<gene>
    <name evidence="3" type="ORF">SAMN04488095_3085</name>
</gene>
<reference evidence="3 4" key="1">
    <citation type="submission" date="2016-10" db="EMBL/GenBank/DDBJ databases">
        <authorList>
            <person name="de Groot N.N."/>
        </authorList>
    </citation>
    <scope>NUCLEOTIDE SEQUENCE [LARGE SCALE GENOMIC DNA]</scope>
    <source>
        <strain evidence="3 4">DSM 19073</strain>
    </source>
</reference>
<dbReference type="GO" id="GO:0003677">
    <property type="term" value="F:DNA binding"/>
    <property type="evidence" value="ECO:0007669"/>
    <property type="project" value="InterPro"/>
</dbReference>
<name>A0A1I3SB07_9RHOB</name>
<dbReference type="CDD" id="cd04765">
    <property type="entry name" value="HTH_MlrA-like_sg2"/>
    <property type="match status" value="1"/>
</dbReference>
<evidence type="ECO:0000259" key="2">
    <source>
        <dbReference type="PROSITE" id="PS50937"/>
    </source>
</evidence>
<proteinExistence type="predicted"/>
<organism evidence="3 4">
    <name type="scientific">Jannaschia pohangensis</name>
    <dbReference type="NCBI Taxonomy" id="390807"/>
    <lineage>
        <taxon>Bacteria</taxon>
        <taxon>Pseudomonadati</taxon>
        <taxon>Pseudomonadota</taxon>
        <taxon>Alphaproteobacteria</taxon>
        <taxon>Rhodobacterales</taxon>
        <taxon>Roseobacteraceae</taxon>
        <taxon>Jannaschia</taxon>
    </lineage>
</organism>
<feature type="compositionally biased region" description="Pro residues" evidence="1">
    <location>
        <begin position="192"/>
        <end position="207"/>
    </location>
</feature>
<dbReference type="EMBL" id="FORA01000004">
    <property type="protein sequence ID" value="SFJ55928.1"/>
    <property type="molecule type" value="Genomic_DNA"/>
</dbReference>
<evidence type="ECO:0000313" key="4">
    <source>
        <dbReference type="Proteomes" id="UP000199110"/>
    </source>
</evidence>
<dbReference type="Pfam" id="PF13411">
    <property type="entry name" value="MerR_1"/>
    <property type="match status" value="1"/>
</dbReference>
<dbReference type="RefSeq" id="WP_092782784.1">
    <property type="nucleotide sequence ID" value="NZ_FORA01000004.1"/>
</dbReference>
<dbReference type="Proteomes" id="UP000199110">
    <property type="component" value="Unassembled WGS sequence"/>
</dbReference>
<dbReference type="SMART" id="SM00422">
    <property type="entry name" value="HTH_MERR"/>
    <property type="match status" value="1"/>
</dbReference>
<dbReference type="InterPro" id="IPR000551">
    <property type="entry name" value="MerR-type_HTH_dom"/>
</dbReference>
<evidence type="ECO:0000256" key="1">
    <source>
        <dbReference type="SAM" id="MobiDB-lite"/>
    </source>
</evidence>
<dbReference type="SUPFAM" id="SSF46955">
    <property type="entry name" value="Putative DNA-binding domain"/>
    <property type="match status" value="1"/>
</dbReference>
<dbReference type="Gene3D" id="1.10.1660.10">
    <property type="match status" value="1"/>
</dbReference>
<accession>A0A1I3SB07</accession>
<dbReference type="STRING" id="390807.SAMN04488095_3085"/>
<sequence>MAQPPEKSDGAFRTISEVADWLGVRTHVLRFWESKIDQIAPVKGAGGRRYYRPEDMRLLGGIKVMLHDQGLPIRGVSQKIEEEGADAVMRLSPDLDVPETPPARTRRVIRAGDDAEGAKIVPFDNRTRITPEGDDTAPDAMPAQPDAPVDTGESPPQVDEPAPPQPDDGPIEEPAAPAQPDVATETAEAPVDVPPPATFPTPEPGPAAEPTTLSAAITQAQATISLGPLEQRRLRRIIRKLRGLIEEVEAEMDTGPNR</sequence>
<dbReference type="PROSITE" id="PS50937">
    <property type="entry name" value="HTH_MERR_2"/>
    <property type="match status" value="1"/>
</dbReference>
<evidence type="ECO:0000313" key="3">
    <source>
        <dbReference type="EMBL" id="SFJ55928.1"/>
    </source>
</evidence>
<feature type="domain" description="HTH merR-type" evidence="2">
    <location>
        <begin position="14"/>
        <end position="82"/>
    </location>
</feature>
<keyword evidence="4" id="KW-1185">Reference proteome</keyword>
<dbReference type="InterPro" id="IPR009061">
    <property type="entry name" value="DNA-bd_dom_put_sf"/>
</dbReference>
<dbReference type="AlphaFoldDB" id="A0A1I3SB07"/>
<feature type="region of interest" description="Disordered" evidence="1">
    <location>
        <begin position="111"/>
        <end position="212"/>
    </location>
</feature>
<dbReference type="GO" id="GO:0006355">
    <property type="term" value="P:regulation of DNA-templated transcription"/>
    <property type="evidence" value="ECO:0007669"/>
    <property type="project" value="InterPro"/>
</dbReference>
<feature type="compositionally biased region" description="Low complexity" evidence="1">
    <location>
        <begin position="138"/>
        <end position="148"/>
    </location>
</feature>
<dbReference type="OrthoDB" id="9810140at2"/>